<keyword evidence="3" id="KW-1185">Reference proteome</keyword>
<protein>
    <submittedName>
        <fullName evidence="2">Uncharacterized protein</fullName>
    </submittedName>
</protein>
<comment type="caution">
    <text evidence="2">The sequence shown here is derived from an EMBL/GenBank/DDBJ whole genome shotgun (WGS) entry which is preliminary data.</text>
</comment>
<evidence type="ECO:0000313" key="2">
    <source>
        <dbReference type="EMBL" id="OEJ81203.1"/>
    </source>
</evidence>
<accession>A0A1E5R3P8</accession>
<gene>
    <name evidence="2" type="ORF">AWRI3578_g3960</name>
</gene>
<evidence type="ECO:0000313" key="3">
    <source>
        <dbReference type="Proteomes" id="UP000095605"/>
    </source>
</evidence>
<evidence type="ECO:0000256" key="1">
    <source>
        <dbReference type="SAM" id="Phobius"/>
    </source>
</evidence>
<dbReference type="EMBL" id="LPNL01000009">
    <property type="protein sequence ID" value="OEJ81203.1"/>
    <property type="molecule type" value="Genomic_DNA"/>
</dbReference>
<proteinExistence type="predicted"/>
<name>A0A1E5R3P8_9ASCO</name>
<organism evidence="2 3">
    <name type="scientific">Hanseniaspora opuntiae</name>
    <dbReference type="NCBI Taxonomy" id="211096"/>
    <lineage>
        <taxon>Eukaryota</taxon>
        <taxon>Fungi</taxon>
        <taxon>Dikarya</taxon>
        <taxon>Ascomycota</taxon>
        <taxon>Saccharomycotina</taxon>
        <taxon>Saccharomycetes</taxon>
        <taxon>Saccharomycodales</taxon>
        <taxon>Saccharomycodaceae</taxon>
        <taxon>Hanseniaspora</taxon>
    </lineage>
</organism>
<feature type="transmembrane region" description="Helical" evidence="1">
    <location>
        <begin position="50"/>
        <end position="71"/>
    </location>
</feature>
<keyword evidence="1" id="KW-0812">Transmembrane</keyword>
<keyword evidence="1" id="KW-0472">Membrane</keyword>
<keyword evidence="1" id="KW-1133">Transmembrane helix</keyword>
<sequence length="107" mass="13128">MSEDKTISKQDSHDLHYISTFFNNIDSYLNTDKIKVYYKQYFGWTWPSAIIFYILKFLVFNVVIRTLKFWYNSLFRKFKWAKRISLFFYKIINYFIKKNNHATAPPP</sequence>
<reference evidence="3" key="1">
    <citation type="journal article" date="2016" name="Genome Announc.">
        <title>Genome sequences of three species of Hanseniaspora isolated from spontaneous wine fermentations.</title>
        <authorList>
            <person name="Sternes P.R."/>
            <person name="Lee D."/>
            <person name="Kutyna D.R."/>
            <person name="Borneman A.R."/>
        </authorList>
    </citation>
    <scope>NUCLEOTIDE SEQUENCE [LARGE SCALE GENOMIC DNA]</scope>
    <source>
        <strain evidence="3">AWRI3578</strain>
    </source>
</reference>
<dbReference type="AlphaFoldDB" id="A0A1E5R3P8"/>
<dbReference type="Proteomes" id="UP000095605">
    <property type="component" value="Unassembled WGS sequence"/>
</dbReference>